<keyword evidence="3" id="KW-0731">Sigma factor</keyword>
<keyword evidence="6" id="KW-0812">Transmembrane</keyword>
<keyword evidence="6" id="KW-0472">Membrane</keyword>
<accession>A0ABN3G105</accession>
<evidence type="ECO:0000256" key="6">
    <source>
        <dbReference type="SAM" id="Phobius"/>
    </source>
</evidence>
<name>A0ABN3G105_9ACTN</name>
<reference evidence="9 10" key="1">
    <citation type="journal article" date="2019" name="Int. J. Syst. Evol. Microbiol.">
        <title>The Global Catalogue of Microorganisms (GCM) 10K type strain sequencing project: providing services to taxonomists for standard genome sequencing and annotation.</title>
        <authorList>
            <consortium name="The Broad Institute Genomics Platform"/>
            <consortium name="The Broad Institute Genome Sequencing Center for Infectious Disease"/>
            <person name="Wu L."/>
            <person name="Ma J."/>
        </authorList>
    </citation>
    <scope>NUCLEOTIDE SEQUENCE [LARGE SCALE GENOMIC DNA]</scope>
    <source>
        <strain evidence="9 10">JCM 3272</strain>
    </source>
</reference>
<dbReference type="RefSeq" id="WP_344612432.1">
    <property type="nucleotide sequence ID" value="NZ_BAAARV010000021.1"/>
</dbReference>
<evidence type="ECO:0000313" key="9">
    <source>
        <dbReference type="EMBL" id="GAA2341109.1"/>
    </source>
</evidence>
<dbReference type="Pfam" id="PF08281">
    <property type="entry name" value="Sigma70_r4_2"/>
    <property type="match status" value="1"/>
</dbReference>
<dbReference type="InterPro" id="IPR036388">
    <property type="entry name" value="WH-like_DNA-bd_sf"/>
</dbReference>
<dbReference type="InterPro" id="IPR013324">
    <property type="entry name" value="RNA_pol_sigma_r3/r4-like"/>
</dbReference>
<evidence type="ECO:0000256" key="4">
    <source>
        <dbReference type="ARBA" id="ARBA00023125"/>
    </source>
</evidence>
<dbReference type="InterPro" id="IPR014284">
    <property type="entry name" value="RNA_pol_sigma-70_dom"/>
</dbReference>
<dbReference type="SUPFAM" id="SSF88659">
    <property type="entry name" value="Sigma3 and sigma4 domains of RNA polymerase sigma factors"/>
    <property type="match status" value="1"/>
</dbReference>
<keyword evidence="4" id="KW-0238">DNA-binding</keyword>
<keyword evidence="10" id="KW-1185">Reference proteome</keyword>
<dbReference type="InterPro" id="IPR013249">
    <property type="entry name" value="RNA_pol_sigma70_r4_t2"/>
</dbReference>
<dbReference type="NCBIfam" id="TIGR02937">
    <property type="entry name" value="sigma70-ECF"/>
    <property type="match status" value="1"/>
</dbReference>
<dbReference type="InterPro" id="IPR013325">
    <property type="entry name" value="RNA_pol_sigma_r2"/>
</dbReference>
<dbReference type="InterPro" id="IPR039425">
    <property type="entry name" value="RNA_pol_sigma-70-like"/>
</dbReference>
<evidence type="ECO:0000256" key="3">
    <source>
        <dbReference type="ARBA" id="ARBA00023082"/>
    </source>
</evidence>
<comment type="similarity">
    <text evidence="1">Belongs to the sigma-70 factor family. ECF subfamily.</text>
</comment>
<evidence type="ECO:0000259" key="8">
    <source>
        <dbReference type="Pfam" id="PF08281"/>
    </source>
</evidence>
<evidence type="ECO:0008006" key="11">
    <source>
        <dbReference type="Google" id="ProtNLM"/>
    </source>
</evidence>
<evidence type="ECO:0000256" key="2">
    <source>
        <dbReference type="ARBA" id="ARBA00023015"/>
    </source>
</evidence>
<dbReference type="SUPFAM" id="SSF88946">
    <property type="entry name" value="Sigma2 domain of RNA polymerase sigma factors"/>
    <property type="match status" value="1"/>
</dbReference>
<keyword evidence="5" id="KW-0804">Transcription</keyword>
<feature type="transmembrane region" description="Helical" evidence="6">
    <location>
        <begin position="259"/>
        <end position="282"/>
    </location>
</feature>
<keyword evidence="6" id="KW-1133">Transmembrane helix</keyword>
<dbReference type="Gene3D" id="1.10.1740.10">
    <property type="match status" value="1"/>
</dbReference>
<feature type="domain" description="RNA polymerase sigma-70 region 2" evidence="7">
    <location>
        <begin position="28"/>
        <end position="93"/>
    </location>
</feature>
<evidence type="ECO:0000259" key="7">
    <source>
        <dbReference type="Pfam" id="PF04542"/>
    </source>
</evidence>
<comment type="caution">
    <text evidence="9">The sequence shown here is derived from an EMBL/GenBank/DDBJ whole genome shotgun (WGS) entry which is preliminary data.</text>
</comment>
<keyword evidence="2" id="KW-0805">Transcription regulation</keyword>
<dbReference type="EMBL" id="BAAARV010000021">
    <property type="protein sequence ID" value="GAA2341109.1"/>
    <property type="molecule type" value="Genomic_DNA"/>
</dbReference>
<evidence type="ECO:0000256" key="5">
    <source>
        <dbReference type="ARBA" id="ARBA00023163"/>
    </source>
</evidence>
<dbReference type="Gene3D" id="1.10.10.10">
    <property type="entry name" value="Winged helix-like DNA-binding domain superfamily/Winged helix DNA-binding domain"/>
    <property type="match status" value="1"/>
</dbReference>
<dbReference type="PANTHER" id="PTHR43133">
    <property type="entry name" value="RNA POLYMERASE ECF-TYPE SIGMA FACTO"/>
    <property type="match status" value="1"/>
</dbReference>
<sequence length="288" mass="31929">MTIEQFAEVDEVDAVGLPPDVDERFTRFYSTHHPVLLRFVRKLCGRSRLPESRIDPQDIVQEVFLAAWTNWSTIEDPVRWTYVVARRRVGDRADTGRRLSEHMLPEHDGRHSQPLEELSMAKDEPFDALLVSEIYTAFLALPPQQRNATVLRHIAGFSSAEIAERLGCSIATADVHVHRGINAVRQRLAEQEPVFVDNTGRRARIRRLVTGAAAAVVLLVLAWIADVLQPTGPAPDPNAPTPDPGRPWIPLGGVSGGGVSWMLIALGVLLVGFGIAAIVLLLRRRDDE</sequence>
<feature type="transmembrane region" description="Helical" evidence="6">
    <location>
        <begin position="208"/>
        <end position="225"/>
    </location>
</feature>
<proteinExistence type="inferred from homology"/>
<dbReference type="InterPro" id="IPR007627">
    <property type="entry name" value="RNA_pol_sigma70_r2"/>
</dbReference>
<dbReference type="Proteomes" id="UP001501444">
    <property type="component" value="Unassembled WGS sequence"/>
</dbReference>
<dbReference type="Pfam" id="PF04542">
    <property type="entry name" value="Sigma70_r2"/>
    <property type="match status" value="1"/>
</dbReference>
<dbReference type="PANTHER" id="PTHR43133:SF8">
    <property type="entry name" value="RNA POLYMERASE SIGMA FACTOR HI_1459-RELATED"/>
    <property type="match status" value="1"/>
</dbReference>
<organism evidence="9 10">
    <name type="scientific">Dactylosporangium salmoneum</name>
    <dbReference type="NCBI Taxonomy" id="53361"/>
    <lineage>
        <taxon>Bacteria</taxon>
        <taxon>Bacillati</taxon>
        <taxon>Actinomycetota</taxon>
        <taxon>Actinomycetes</taxon>
        <taxon>Micromonosporales</taxon>
        <taxon>Micromonosporaceae</taxon>
        <taxon>Dactylosporangium</taxon>
    </lineage>
</organism>
<evidence type="ECO:0000313" key="10">
    <source>
        <dbReference type="Proteomes" id="UP001501444"/>
    </source>
</evidence>
<protein>
    <recommendedName>
        <fullName evidence="11">Sigma-70 family RNA polymerase sigma factor</fullName>
    </recommendedName>
</protein>
<gene>
    <name evidence="9" type="ORF">GCM10010170_024340</name>
</gene>
<evidence type="ECO:0000256" key="1">
    <source>
        <dbReference type="ARBA" id="ARBA00010641"/>
    </source>
</evidence>
<feature type="domain" description="RNA polymerase sigma factor 70 region 4 type 2" evidence="8">
    <location>
        <begin position="133"/>
        <end position="181"/>
    </location>
</feature>